<evidence type="ECO:0000256" key="5">
    <source>
        <dbReference type="PROSITE-ProRule" id="PRU00042"/>
    </source>
</evidence>
<keyword evidence="2" id="KW-0677">Repeat</keyword>
<dbReference type="Proteomes" id="UP001652620">
    <property type="component" value="Chromosome 3"/>
</dbReference>
<keyword evidence="3 5" id="KW-0863">Zinc-finger</keyword>
<dbReference type="PANTHER" id="PTHR24408:SF64">
    <property type="entry name" value="LINKING IMMUNITY AND METABOLISM-RELATED"/>
    <property type="match status" value="1"/>
</dbReference>
<dbReference type="EMBL" id="GAKP01012188">
    <property type="protein sequence ID" value="JAC46764.1"/>
    <property type="molecule type" value="Transcribed_RNA"/>
</dbReference>
<feature type="binding site" evidence="6">
    <location>
        <position position="16"/>
    </location>
    <ligand>
        <name>Zn(2+)</name>
        <dbReference type="ChEBI" id="CHEBI:29105"/>
    </ligand>
</feature>
<dbReference type="RefSeq" id="XP_019845198.2">
    <property type="nucleotide sequence ID" value="XM_019989639.3"/>
</dbReference>
<feature type="compositionally biased region" description="Low complexity" evidence="7">
    <location>
        <begin position="240"/>
        <end position="258"/>
    </location>
</feature>
<dbReference type="RefSeq" id="XP_011200958.1">
    <property type="nucleotide sequence ID" value="XM_011202656.3"/>
</dbReference>
<feature type="binding site" evidence="6">
    <location>
        <position position="54"/>
    </location>
    <ligand>
        <name>Zn(2+)</name>
        <dbReference type="ChEBI" id="CHEBI:29105"/>
    </ligand>
</feature>
<feature type="domain" description="C2H2-type" evidence="8">
    <location>
        <begin position="703"/>
        <end position="730"/>
    </location>
</feature>
<feature type="domain" description="C2H2-type" evidence="8">
    <location>
        <begin position="732"/>
        <end position="754"/>
    </location>
</feature>
<feature type="domain" description="C2H2-type" evidence="8">
    <location>
        <begin position="759"/>
        <end position="789"/>
    </location>
</feature>
<keyword evidence="11" id="KW-1185">Reference proteome</keyword>
<evidence type="ECO:0000256" key="7">
    <source>
        <dbReference type="SAM" id="MobiDB-lite"/>
    </source>
</evidence>
<name>A0A034VY30_BACDO</name>
<dbReference type="RefSeq" id="XP_011200958.2">
    <property type="nucleotide sequence ID" value="XM_011202656.4"/>
</dbReference>
<dbReference type="SMART" id="SM00355">
    <property type="entry name" value="ZnF_C2H2"/>
    <property type="match status" value="5"/>
</dbReference>
<dbReference type="PROSITE" id="PS00028">
    <property type="entry name" value="ZINC_FINGER_C2H2_1"/>
    <property type="match status" value="5"/>
</dbReference>
<evidence type="ECO:0000256" key="6">
    <source>
        <dbReference type="PROSITE-ProRule" id="PRU01263"/>
    </source>
</evidence>
<evidence type="ECO:0000256" key="3">
    <source>
        <dbReference type="ARBA" id="ARBA00022771"/>
    </source>
</evidence>
<feature type="binding site" evidence="6">
    <location>
        <position position="13"/>
    </location>
    <ligand>
        <name>Zn(2+)</name>
        <dbReference type="ChEBI" id="CHEBI:29105"/>
    </ligand>
</feature>
<evidence type="ECO:0000313" key="12">
    <source>
        <dbReference type="RefSeq" id="XP_011200958.1"/>
    </source>
</evidence>
<dbReference type="EMBL" id="GAKP01012192">
    <property type="protein sequence ID" value="JAC46760.1"/>
    <property type="molecule type" value="Transcribed_RNA"/>
</dbReference>
<dbReference type="InterPro" id="IPR036236">
    <property type="entry name" value="Znf_C2H2_sf"/>
</dbReference>
<dbReference type="EMBL" id="GAKP01012186">
    <property type="protein sequence ID" value="JAC46766.1"/>
    <property type="molecule type" value="Transcribed_RNA"/>
</dbReference>
<evidence type="ECO:0000313" key="11">
    <source>
        <dbReference type="Proteomes" id="UP001652620"/>
    </source>
</evidence>
<gene>
    <name evidence="12 13 14" type="primary">LOC105224543</name>
</gene>
<dbReference type="SUPFAM" id="SSF57716">
    <property type="entry name" value="Glucocorticoid receptor-like (DNA-binding domain)"/>
    <property type="match status" value="1"/>
</dbReference>
<dbReference type="FunFam" id="3.40.1800.20:FF:000001">
    <property type="entry name" value="zinc finger protein 836"/>
    <property type="match status" value="1"/>
</dbReference>
<dbReference type="Pfam" id="PF07776">
    <property type="entry name" value="zf-AD"/>
    <property type="match status" value="1"/>
</dbReference>
<feature type="compositionally biased region" description="Low complexity" evidence="7">
    <location>
        <begin position="204"/>
        <end position="214"/>
    </location>
</feature>
<dbReference type="KEGG" id="bdr:105224543"/>
<evidence type="ECO:0000256" key="1">
    <source>
        <dbReference type="ARBA" id="ARBA00022723"/>
    </source>
</evidence>
<dbReference type="PROSITE" id="PS50157">
    <property type="entry name" value="ZINC_FINGER_C2H2_2"/>
    <property type="match status" value="4"/>
</dbReference>
<dbReference type="GO" id="GO:0005634">
    <property type="term" value="C:nucleus"/>
    <property type="evidence" value="ECO:0007669"/>
    <property type="project" value="InterPro"/>
</dbReference>
<evidence type="ECO:0000256" key="2">
    <source>
        <dbReference type="ARBA" id="ARBA00022737"/>
    </source>
</evidence>
<organism evidence="10">
    <name type="scientific">Bactrocera dorsalis</name>
    <name type="common">Oriental fruit fly</name>
    <name type="synonym">Dacus dorsalis</name>
    <dbReference type="NCBI Taxonomy" id="27457"/>
    <lineage>
        <taxon>Eukaryota</taxon>
        <taxon>Metazoa</taxon>
        <taxon>Ecdysozoa</taxon>
        <taxon>Arthropoda</taxon>
        <taxon>Hexapoda</taxon>
        <taxon>Insecta</taxon>
        <taxon>Pterygota</taxon>
        <taxon>Neoptera</taxon>
        <taxon>Endopterygota</taxon>
        <taxon>Diptera</taxon>
        <taxon>Brachycera</taxon>
        <taxon>Muscomorpha</taxon>
        <taxon>Tephritoidea</taxon>
        <taxon>Tephritidae</taxon>
        <taxon>Bactrocera</taxon>
        <taxon>Bactrocera</taxon>
    </lineage>
</organism>
<dbReference type="InterPro" id="IPR012934">
    <property type="entry name" value="Znf_AD"/>
</dbReference>
<dbReference type="OrthoDB" id="654211at2759"/>
<evidence type="ECO:0000256" key="4">
    <source>
        <dbReference type="ARBA" id="ARBA00022833"/>
    </source>
</evidence>
<dbReference type="GO" id="GO:0043565">
    <property type="term" value="F:sequence-specific DNA binding"/>
    <property type="evidence" value="ECO:0007669"/>
    <property type="project" value="TreeGrafter"/>
</dbReference>
<dbReference type="GeneID" id="105224543"/>
<feature type="compositionally biased region" description="Basic residues" evidence="7">
    <location>
        <begin position="181"/>
        <end position="200"/>
    </location>
</feature>
<dbReference type="InterPro" id="IPR013087">
    <property type="entry name" value="Znf_C2H2_type"/>
</dbReference>
<dbReference type="Gene3D" id="3.30.160.60">
    <property type="entry name" value="Classic Zinc Finger"/>
    <property type="match status" value="2"/>
</dbReference>
<dbReference type="PROSITE" id="PS51915">
    <property type="entry name" value="ZAD"/>
    <property type="match status" value="1"/>
</dbReference>
<keyword evidence="4 6" id="KW-0862">Zinc</keyword>
<evidence type="ECO:0000259" key="9">
    <source>
        <dbReference type="PROSITE" id="PS51915"/>
    </source>
</evidence>
<dbReference type="Gene3D" id="3.40.1800.20">
    <property type="match status" value="1"/>
</dbReference>
<evidence type="ECO:0000313" key="10">
    <source>
        <dbReference type="EMBL" id="JAC46760.1"/>
    </source>
</evidence>
<dbReference type="GO" id="GO:0000981">
    <property type="term" value="F:DNA-binding transcription factor activity, RNA polymerase II-specific"/>
    <property type="evidence" value="ECO:0007669"/>
    <property type="project" value="TreeGrafter"/>
</dbReference>
<feature type="domain" description="C2H2-type" evidence="8">
    <location>
        <begin position="792"/>
        <end position="816"/>
    </location>
</feature>
<dbReference type="RefSeq" id="XP_019845198.1">
    <property type="nucleotide sequence ID" value="XM_019989639.2"/>
</dbReference>
<dbReference type="SMART" id="SM00868">
    <property type="entry name" value="zf-AD"/>
    <property type="match status" value="1"/>
</dbReference>
<feature type="compositionally biased region" description="Gly residues" evidence="7">
    <location>
        <begin position="594"/>
        <end position="604"/>
    </location>
</feature>
<feature type="binding site" evidence="6">
    <location>
        <position position="57"/>
    </location>
    <ligand>
        <name>Zn(2+)</name>
        <dbReference type="ChEBI" id="CHEBI:29105"/>
    </ligand>
</feature>
<reference evidence="10" key="1">
    <citation type="journal article" date="2014" name="BMC Genomics">
        <title>Characterizing the developmental transcriptome of the oriental fruit fly, Bactrocera dorsalis (Diptera: Tephritidae) through comparative genomic analysis with Drosophila melanogaster utilizing modENCODE datasets.</title>
        <authorList>
            <person name="Geib S.M."/>
            <person name="Calla B."/>
            <person name="Hall B."/>
            <person name="Hou S."/>
            <person name="Manoukis N.C."/>
        </authorList>
    </citation>
    <scope>NUCLEOTIDE SEQUENCE</scope>
    <source>
        <strain evidence="10">Punador</strain>
    </source>
</reference>
<feature type="region of interest" description="Disordered" evidence="7">
    <location>
        <begin position="594"/>
        <end position="625"/>
    </location>
</feature>
<dbReference type="RefSeq" id="XP_011200959.1">
    <property type="nucleotide sequence ID" value="XM_011202657.3"/>
</dbReference>
<feature type="region of interest" description="Disordered" evidence="7">
    <location>
        <begin position="233"/>
        <end position="258"/>
    </location>
</feature>
<accession>A0A034VY30</accession>
<feature type="domain" description="ZAD" evidence="9">
    <location>
        <begin position="11"/>
        <end position="81"/>
    </location>
</feature>
<dbReference type="Pfam" id="PF12874">
    <property type="entry name" value="zf-met"/>
    <property type="match status" value="2"/>
</dbReference>
<sequence>MERKKVLELDKICRVCIAERKDMRPLFSEKIAEMLMECATVNIENTEGWPDKICVQCVHAVSRCHAFKKQVERSDKELREYIKSLTVRVVIEETNDMKLDASPQKMLSQKPPKLQLIQPQTQFQLQTQQNQLQLQQQQIILQPQQQQQQQPQQQHQHQPQSQQLQQVQQLQLQQQQQQQPSKRKAVSTSRKSQRQSKKSHLLPQQVQQQQHQQQQTLEHVSLQTMVQNVTPPRTQAQPATQHLQTTQTSLQQQQPQPQQLISTAALPQQIVLPNGQIITTAQIVTHAGPPQIAQIISTPNGSTVQANPSSNAVAAQPQFTPQIIQTSNGQTLQLIQQPNGQQTLQLVHVMPQRTIATTANGTSVMVTTSEDGTTTIVDDETLITPDEHNLIDDEADMEEDDEQEQICETIVVEDDQITHQQLLAGHHTIVDEDNLSQGEAQELEYLEDVTVTTSNVGHSHHQQHHHTQHYQQLSDCDGDASQQQHIQLHDDDDIIEEIHMDEEEMLEDDGADVMHVMEGDGSEFISDEDGSQQHLVGENGDPLQYTVLEAATDDEELVESDVKEVLQAACGSEMQNVVDLNQTVSSVASGCGGGGGGVGSGSGASVGSQTPTPKRQRKSNAKAVANSRQLVATASSIATSGASDDLDFDPKFIAEIISQQTTVLGSGRHVCNLCRHEFKQFKALHNHMHQHSNWIRANCKKQPQCEICLKSFKGPGMLKMHMKTHQSAARTPTCNICNKSFKSKAILYRHRQTHQLRSYACAVDNCRKTFSMPQTLRTHSDNKHPNAKQPKFKCGECSLHFDDVDMLHTHVQTGVHCDTLTMENGDGGGNNGADGSGGGSIDGSGCMDGNMAGNTIIVVTQG</sequence>
<dbReference type="GO" id="GO:0008270">
    <property type="term" value="F:zinc ion binding"/>
    <property type="evidence" value="ECO:0007669"/>
    <property type="project" value="UniProtKB-UniRule"/>
</dbReference>
<evidence type="ECO:0000259" key="8">
    <source>
        <dbReference type="PROSITE" id="PS50157"/>
    </source>
</evidence>
<protein>
    <submittedName>
        <fullName evidence="12 13">basic-leucine zipper transcription factor A</fullName>
    </submittedName>
</protein>
<keyword evidence="1 6" id="KW-0479">Metal-binding</keyword>
<proteinExistence type="predicted"/>
<reference evidence="12 13" key="2">
    <citation type="submission" date="2022-04" db="UniProtKB">
        <authorList>
            <consortium name="RefSeq"/>
        </authorList>
    </citation>
    <scope>IDENTIFICATION</scope>
    <source>
        <strain evidence="12 13">Punador</strain>
    </source>
</reference>
<dbReference type="PANTHER" id="PTHR24408">
    <property type="entry name" value="ZINC FINGER PROTEIN"/>
    <property type="match status" value="1"/>
</dbReference>
<feature type="region of interest" description="Disordered" evidence="7">
    <location>
        <begin position="174"/>
        <end position="214"/>
    </location>
</feature>
<dbReference type="AlphaFoldDB" id="A0A034VY30"/>
<evidence type="ECO:0000313" key="14">
    <source>
        <dbReference type="RefSeq" id="XP_019845198.1"/>
    </source>
</evidence>
<dbReference type="SUPFAM" id="SSF57667">
    <property type="entry name" value="beta-beta-alpha zinc fingers"/>
    <property type="match status" value="2"/>
</dbReference>
<evidence type="ECO:0000313" key="13">
    <source>
        <dbReference type="RefSeq" id="XP_011200959.1"/>
    </source>
</evidence>